<proteinExistence type="predicted"/>
<gene>
    <name evidence="1" type="ORF">G3I29_01615</name>
</gene>
<dbReference type="AlphaFoldDB" id="A0A6N9TUK5"/>
<evidence type="ECO:0000313" key="1">
    <source>
        <dbReference type="EMBL" id="NEA14259.1"/>
    </source>
</evidence>
<organism evidence="1 2">
    <name type="scientific">Streptomyces halstedii</name>
    <dbReference type="NCBI Taxonomy" id="1944"/>
    <lineage>
        <taxon>Bacteria</taxon>
        <taxon>Bacillati</taxon>
        <taxon>Actinomycetota</taxon>
        <taxon>Actinomycetes</taxon>
        <taxon>Kitasatosporales</taxon>
        <taxon>Streptomycetaceae</taxon>
        <taxon>Streptomyces</taxon>
    </lineage>
</organism>
<accession>A0A6N9TUK5</accession>
<sequence length="135" mass="14423">MTESPFEYRQNRVGQGAGCTDPGDLAGYLLRVAMDAQSLRHGLANAVTQAFAGVLLADELGGDLPYLPDRVERLLFDDLMGASALVPDQSLATALRQTMRLLEDAAQATHLARALLEQASDAVGPHPNPTRRTPA</sequence>
<dbReference type="EMBL" id="JAAGLQ010000028">
    <property type="protein sequence ID" value="NEA14259.1"/>
    <property type="molecule type" value="Genomic_DNA"/>
</dbReference>
<evidence type="ECO:0000313" key="2">
    <source>
        <dbReference type="Proteomes" id="UP000471293"/>
    </source>
</evidence>
<reference evidence="1 2" key="1">
    <citation type="submission" date="2020-01" db="EMBL/GenBank/DDBJ databases">
        <title>Insect and environment-associated Actinomycetes.</title>
        <authorList>
            <person name="Currrie C."/>
            <person name="Chevrette M."/>
            <person name="Carlson C."/>
            <person name="Stubbendieck R."/>
            <person name="Wendt-Pienkowski E."/>
        </authorList>
    </citation>
    <scope>NUCLEOTIDE SEQUENCE [LARGE SCALE GENOMIC DNA]</scope>
    <source>
        <strain evidence="1 2">SID11342</strain>
    </source>
</reference>
<name>A0A6N9TUK5_STRHA</name>
<protein>
    <submittedName>
        <fullName evidence="1">Uncharacterized protein</fullName>
    </submittedName>
</protein>
<comment type="caution">
    <text evidence="1">The sequence shown here is derived from an EMBL/GenBank/DDBJ whole genome shotgun (WGS) entry which is preliminary data.</text>
</comment>
<dbReference type="Proteomes" id="UP000471293">
    <property type="component" value="Unassembled WGS sequence"/>
</dbReference>
<dbReference type="RefSeq" id="WP_164342163.1">
    <property type="nucleotide sequence ID" value="NZ_JAAGLQ010000028.1"/>
</dbReference>